<proteinExistence type="predicted"/>
<evidence type="ECO:0000256" key="2">
    <source>
        <dbReference type="ARBA" id="ARBA00022741"/>
    </source>
</evidence>
<dbReference type="Proteomes" id="UP000824755">
    <property type="component" value="Chromosome"/>
</dbReference>
<dbReference type="Pfam" id="PF03099">
    <property type="entry name" value="BPL_LplA_LipB"/>
    <property type="match status" value="1"/>
</dbReference>
<dbReference type="PANTHER" id="PTHR12835">
    <property type="entry name" value="BIOTIN PROTEIN LIGASE"/>
    <property type="match status" value="1"/>
</dbReference>
<evidence type="ECO:0000256" key="5">
    <source>
        <dbReference type="ARBA" id="ARBA00024227"/>
    </source>
</evidence>
<organism evidence="8 9">
    <name type="scientific">Lysobacter soyae</name>
    <dbReference type="NCBI Taxonomy" id="2764185"/>
    <lineage>
        <taxon>Bacteria</taxon>
        <taxon>Pseudomonadati</taxon>
        <taxon>Pseudomonadota</taxon>
        <taxon>Gammaproteobacteria</taxon>
        <taxon>Lysobacterales</taxon>
        <taxon>Lysobacteraceae</taxon>
        <taxon>Lysobacter</taxon>
    </lineage>
</organism>
<keyword evidence="2" id="KW-0547">Nucleotide-binding</keyword>
<dbReference type="Gene3D" id="3.30.930.10">
    <property type="entry name" value="Bira Bifunctional Protein, Domain 2"/>
    <property type="match status" value="1"/>
</dbReference>
<keyword evidence="4" id="KW-0092">Biotin</keyword>
<accession>A0ABX8WP74</accession>
<dbReference type="Gene3D" id="2.30.30.100">
    <property type="match status" value="1"/>
</dbReference>
<dbReference type="SUPFAM" id="SSF50037">
    <property type="entry name" value="C-terminal domain of transcriptional repressors"/>
    <property type="match status" value="1"/>
</dbReference>
<reference evidence="8 9" key="1">
    <citation type="submission" date="2021-08" db="EMBL/GenBank/DDBJ databases">
        <title>Lysobacter sp. strain CJ11 Genome sequencing and assembly.</title>
        <authorList>
            <person name="Kim I."/>
        </authorList>
    </citation>
    <scope>NUCLEOTIDE SEQUENCE [LARGE SCALE GENOMIC DNA]</scope>
    <source>
        <strain evidence="8 9">CJ11</strain>
    </source>
</reference>
<dbReference type="SUPFAM" id="SSF55681">
    <property type="entry name" value="Class II aaRS and biotin synthetases"/>
    <property type="match status" value="1"/>
</dbReference>
<keyword evidence="9" id="KW-1185">Reference proteome</keyword>
<dbReference type="InterPro" id="IPR045864">
    <property type="entry name" value="aa-tRNA-synth_II/BPL/LPL"/>
</dbReference>
<comment type="catalytic activity">
    <reaction evidence="6">
        <text>biotin + L-lysyl-[protein] + ATP = N(6)-biotinyl-L-lysyl-[protein] + AMP + diphosphate + H(+)</text>
        <dbReference type="Rhea" id="RHEA:11756"/>
        <dbReference type="Rhea" id="RHEA-COMP:9752"/>
        <dbReference type="Rhea" id="RHEA-COMP:10505"/>
        <dbReference type="ChEBI" id="CHEBI:15378"/>
        <dbReference type="ChEBI" id="CHEBI:29969"/>
        <dbReference type="ChEBI" id="CHEBI:30616"/>
        <dbReference type="ChEBI" id="CHEBI:33019"/>
        <dbReference type="ChEBI" id="CHEBI:57586"/>
        <dbReference type="ChEBI" id="CHEBI:83144"/>
        <dbReference type="ChEBI" id="CHEBI:456215"/>
        <dbReference type="EC" id="6.3.4.15"/>
    </reaction>
</comment>
<dbReference type="NCBIfam" id="TIGR00121">
    <property type="entry name" value="birA_ligase"/>
    <property type="match status" value="1"/>
</dbReference>
<evidence type="ECO:0000256" key="6">
    <source>
        <dbReference type="ARBA" id="ARBA00047846"/>
    </source>
</evidence>
<dbReference type="GO" id="GO:0004077">
    <property type="term" value="F:biotin--[biotin carboxyl-carrier protein] ligase activity"/>
    <property type="evidence" value="ECO:0007669"/>
    <property type="project" value="UniProtKB-EC"/>
</dbReference>
<feature type="domain" description="BPL/LPL catalytic" evidence="7">
    <location>
        <begin position="11"/>
        <end position="202"/>
    </location>
</feature>
<evidence type="ECO:0000256" key="3">
    <source>
        <dbReference type="ARBA" id="ARBA00022840"/>
    </source>
</evidence>
<keyword evidence="3" id="KW-0067">ATP-binding</keyword>
<keyword evidence="1 8" id="KW-0436">Ligase</keyword>
<evidence type="ECO:0000313" key="9">
    <source>
        <dbReference type="Proteomes" id="UP000824755"/>
    </source>
</evidence>
<dbReference type="InterPro" id="IPR008988">
    <property type="entry name" value="Transcriptional_repressor_C"/>
</dbReference>
<dbReference type="InterPro" id="IPR003142">
    <property type="entry name" value="BPL_C"/>
</dbReference>
<evidence type="ECO:0000256" key="4">
    <source>
        <dbReference type="ARBA" id="ARBA00023267"/>
    </source>
</evidence>
<evidence type="ECO:0000259" key="7">
    <source>
        <dbReference type="PROSITE" id="PS51733"/>
    </source>
</evidence>
<dbReference type="CDD" id="cd16442">
    <property type="entry name" value="BPL"/>
    <property type="match status" value="1"/>
</dbReference>
<evidence type="ECO:0000313" key="8">
    <source>
        <dbReference type="EMBL" id="QYR52776.1"/>
    </source>
</evidence>
<name>A0ABX8WP74_9GAMM</name>
<dbReference type="PROSITE" id="PS51733">
    <property type="entry name" value="BPL_LPL_CATALYTIC"/>
    <property type="match status" value="1"/>
</dbReference>
<dbReference type="Pfam" id="PF02237">
    <property type="entry name" value="BPL_C"/>
    <property type="match status" value="1"/>
</dbReference>
<dbReference type="EMBL" id="CP080544">
    <property type="protein sequence ID" value="QYR52776.1"/>
    <property type="molecule type" value="Genomic_DNA"/>
</dbReference>
<dbReference type="InterPro" id="IPR004408">
    <property type="entry name" value="Biotin_CoA_COase_ligase"/>
</dbReference>
<dbReference type="InterPro" id="IPR004143">
    <property type="entry name" value="BPL_LPL_catalytic"/>
</dbReference>
<sequence length="268" mass="28909">MNGANESRALSAEDILVKLQPHASEAIHRLRVLEETDSTNARLLAEAPRSGFDVLFAETQTAGRGRRGRSWHSPKGAHLYMSLGYVYAGNLSQLPPLALAVGLACAQAVTELTALPVRLKWPNDLYLDGRKLGGILIETQPLGNGQVHVVVGIGLNVRMPAEAAAMIDQPWSDLQSAATIVDRNRLAAQILDSLVTTLYKFASDGFAAFRADFERHDLLLNREVDIHDASGVQRARARGVDANGALLVEMAGDGVLRPLHAGEVSIRL</sequence>
<evidence type="ECO:0000256" key="1">
    <source>
        <dbReference type="ARBA" id="ARBA00022598"/>
    </source>
</evidence>
<protein>
    <recommendedName>
        <fullName evidence="5">biotin--[biotin carboxyl-carrier protein] ligase</fullName>
        <ecNumber evidence="5">6.3.4.15</ecNumber>
    </recommendedName>
</protein>
<dbReference type="RefSeq" id="WP_220379573.1">
    <property type="nucleotide sequence ID" value="NZ_CP080544.1"/>
</dbReference>
<dbReference type="EC" id="6.3.4.15" evidence="5"/>
<dbReference type="PANTHER" id="PTHR12835:SF5">
    <property type="entry name" value="BIOTIN--PROTEIN LIGASE"/>
    <property type="match status" value="1"/>
</dbReference>
<gene>
    <name evidence="8" type="ORF">H8L67_09375</name>
</gene>